<proteinExistence type="predicted"/>
<dbReference type="InterPro" id="IPR004143">
    <property type="entry name" value="BPL_LPL_catalytic"/>
</dbReference>
<dbReference type="InterPro" id="IPR003142">
    <property type="entry name" value="BPL_C"/>
</dbReference>
<dbReference type="GO" id="GO:0004077">
    <property type="term" value="F:biotin--[biotin carboxyl-carrier protein] ligase activity"/>
    <property type="evidence" value="ECO:0007669"/>
    <property type="project" value="InterPro"/>
</dbReference>
<dbReference type="AlphaFoldDB" id="A0A6J6AT21"/>
<name>A0A6J6AT21_9ZZZZ</name>
<sequence>MQITAHGRTVLVVGKELLSAALDPAEINRLVTPYWRVSVVQLTSSTQGDLVQRVRDGDAQVGDVIAAEFQTAGRGRLDRTFEAPKGSALLFSFYIEPKRNRDDWGWLPLIAGCSVAKALHAFHASVKWPNDILINNKKVSGLIAEIVGDGVVIGIGINVGMSEDQLPVETATSLLVEGGVDLTRDEILCEVLEEFEEHFVQWDQGIDEVQALYLHLCATLGKDVRVEYPGGATHLARAESISDTGALILDDGTHVQSADVIHLR</sequence>
<dbReference type="PROSITE" id="PS51733">
    <property type="entry name" value="BPL_LPL_CATALYTIC"/>
    <property type="match status" value="1"/>
</dbReference>
<dbReference type="EMBL" id="CAEZSB010000003">
    <property type="protein sequence ID" value="CAB4529654.1"/>
    <property type="molecule type" value="Genomic_DNA"/>
</dbReference>
<gene>
    <name evidence="3" type="ORF">UFOPK1395_00077</name>
</gene>
<dbReference type="GO" id="GO:0005737">
    <property type="term" value="C:cytoplasm"/>
    <property type="evidence" value="ECO:0007669"/>
    <property type="project" value="TreeGrafter"/>
</dbReference>
<keyword evidence="1" id="KW-0436">Ligase</keyword>
<dbReference type="PANTHER" id="PTHR12835">
    <property type="entry name" value="BIOTIN PROTEIN LIGASE"/>
    <property type="match status" value="1"/>
</dbReference>
<dbReference type="SUPFAM" id="SSF55681">
    <property type="entry name" value="Class II aaRS and biotin synthetases"/>
    <property type="match status" value="1"/>
</dbReference>
<organism evidence="3">
    <name type="scientific">freshwater metagenome</name>
    <dbReference type="NCBI Taxonomy" id="449393"/>
    <lineage>
        <taxon>unclassified sequences</taxon>
        <taxon>metagenomes</taxon>
        <taxon>ecological metagenomes</taxon>
    </lineage>
</organism>
<dbReference type="Gene3D" id="2.30.30.100">
    <property type="match status" value="1"/>
</dbReference>
<protein>
    <submittedName>
        <fullName evidence="3">Unannotated protein</fullName>
    </submittedName>
</protein>
<dbReference type="InterPro" id="IPR045864">
    <property type="entry name" value="aa-tRNA-synth_II/BPL/LPL"/>
</dbReference>
<evidence type="ECO:0000313" key="3">
    <source>
        <dbReference type="EMBL" id="CAB4529654.1"/>
    </source>
</evidence>
<evidence type="ECO:0000256" key="1">
    <source>
        <dbReference type="ARBA" id="ARBA00022598"/>
    </source>
</evidence>
<dbReference type="CDD" id="cd16442">
    <property type="entry name" value="BPL"/>
    <property type="match status" value="1"/>
</dbReference>
<dbReference type="Pfam" id="PF03099">
    <property type="entry name" value="BPL_LplA_LipB"/>
    <property type="match status" value="1"/>
</dbReference>
<dbReference type="InterPro" id="IPR004408">
    <property type="entry name" value="Biotin_CoA_COase_ligase"/>
</dbReference>
<evidence type="ECO:0000259" key="2">
    <source>
        <dbReference type="PROSITE" id="PS51733"/>
    </source>
</evidence>
<accession>A0A6J6AT21</accession>
<dbReference type="PANTHER" id="PTHR12835:SF5">
    <property type="entry name" value="BIOTIN--PROTEIN LIGASE"/>
    <property type="match status" value="1"/>
</dbReference>
<dbReference type="Gene3D" id="3.30.930.10">
    <property type="entry name" value="Bira Bifunctional Protein, Domain 2"/>
    <property type="match status" value="1"/>
</dbReference>
<dbReference type="Pfam" id="PF02237">
    <property type="entry name" value="BPL_C"/>
    <property type="match status" value="1"/>
</dbReference>
<reference evidence="3" key="1">
    <citation type="submission" date="2020-05" db="EMBL/GenBank/DDBJ databases">
        <authorList>
            <person name="Chiriac C."/>
            <person name="Salcher M."/>
            <person name="Ghai R."/>
            <person name="Kavagutti S V."/>
        </authorList>
    </citation>
    <scope>NUCLEOTIDE SEQUENCE</scope>
</reference>
<dbReference type="NCBIfam" id="TIGR00121">
    <property type="entry name" value="birA_ligase"/>
    <property type="match status" value="1"/>
</dbReference>
<feature type="domain" description="BPL/LPL catalytic" evidence="2">
    <location>
        <begin position="26"/>
        <end position="203"/>
    </location>
</feature>